<dbReference type="EMBL" id="NEDP02001513">
    <property type="protein sequence ID" value="OWF53072.1"/>
    <property type="molecule type" value="Genomic_DNA"/>
</dbReference>
<feature type="compositionally biased region" description="Acidic residues" evidence="1">
    <location>
        <begin position="34"/>
        <end position="43"/>
    </location>
</feature>
<reference evidence="2 3" key="1">
    <citation type="journal article" date="2017" name="Nat. Ecol. Evol.">
        <title>Scallop genome provides insights into evolution of bilaterian karyotype and development.</title>
        <authorList>
            <person name="Wang S."/>
            <person name="Zhang J."/>
            <person name="Jiao W."/>
            <person name="Li J."/>
            <person name="Xun X."/>
            <person name="Sun Y."/>
            <person name="Guo X."/>
            <person name="Huan P."/>
            <person name="Dong B."/>
            <person name="Zhang L."/>
            <person name="Hu X."/>
            <person name="Sun X."/>
            <person name="Wang J."/>
            <person name="Zhao C."/>
            <person name="Wang Y."/>
            <person name="Wang D."/>
            <person name="Huang X."/>
            <person name="Wang R."/>
            <person name="Lv J."/>
            <person name="Li Y."/>
            <person name="Zhang Z."/>
            <person name="Liu B."/>
            <person name="Lu W."/>
            <person name="Hui Y."/>
            <person name="Liang J."/>
            <person name="Zhou Z."/>
            <person name="Hou R."/>
            <person name="Li X."/>
            <person name="Liu Y."/>
            <person name="Li H."/>
            <person name="Ning X."/>
            <person name="Lin Y."/>
            <person name="Zhao L."/>
            <person name="Xing Q."/>
            <person name="Dou J."/>
            <person name="Li Y."/>
            <person name="Mao J."/>
            <person name="Guo H."/>
            <person name="Dou H."/>
            <person name="Li T."/>
            <person name="Mu C."/>
            <person name="Jiang W."/>
            <person name="Fu Q."/>
            <person name="Fu X."/>
            <person name="Miao Y."/>
            <person name="Liu J."/>
            <person name="Yu Q."/>
            <person name="Li R."/>
            <person name="Liao H."/>
            <person name="Li X."/>
            <person name="Kong Y."/>
            <person name="Jiang Z."/>
            <person name="Chourrout D."/>
            <person name="Li R."/>
            <person name="Bao Z."/>
        </authorList>
    </citation>
    <scope>NUCLEOTIDE SEQUENCE [LARGE SCALE GENOMIC DNA]</scope>
    <source>
        <strain evidence="2 3">PY_sf001</strain>
    </source>
</reference>
<sequence length="84" mass="9797">MYSPMKHHKALGHHVQLVRDELYVDNQLYYPDSTPEEPVDQQDEQQKELSYSQVAQQHPTQTETPRGRNEAGSHPHRTTICCVR</sequence>
<evidence type="ECO:0000313" key="2">
    <source>
        <dbReference type="EMBL" id="OWF53072.1"/>
    </source>
</evidence>
<dbReference type="Proteomes" id="UP000242188">
    <property type="component" value="Unassembled WGS sequence"/>
</dbReference>
<comment type="caution">
    <text evidence="2">The sequence shown here is derived from an EMBL/GenBank/DDBJ whole genome shotgun (WGS) entry which is preliminary data.</text>
</comment>
<name>A0A210QWL3_MIZYE</name>
<feature type="region of interest" description="Disordered" evidence="1">
    <location>
        <begin position="28"/>
        <end position="84"/>
    </location>
</feature>
<organism evidence="2 3">
    <name type="scientific">Mizuhopecten yessoensis</name>
    <name type="common">Japanese scallop</name>
    <name type="synonym">Patinopecten yessoensis</name>
    <dbReference type="NCBI Taxonomy" id="6573"/>
    <lineage>
        <taxon>Eukaryota</taxon>
        <taxon>Metazoa</taxon>
        <taxon>Spiralia</taxon>
        <taxon>Lophotrochozoa</taxon>
        <taxon>Mollusca</taxon>
        <taxon>Bivalvia</taxon>
        <taxon>Autobranchia</taxon>
        <taxon>Pteriomorphia</taxon>
        <taxon>Pectinida</taxon>
        <taxon>Pectinoidea</taxon>
        <taxon>Pectinidae</taxon>
        <taxon>Mizuhopecten</taxon>
    </lineage>
</organism>
<protein>
    <submittedName>
        <fullName evidence="2">Uncharacterized protein</fullName>
    </submittedName>
</protein>
<dbReference type="AlphaFoldDB" id="A0A210QWL3"/>
<gene>
    <name evidence="2" type="ORF">KP79_PYT00544</name>
</gene>
<evidence type="ECO:0000313" key="3">
    <source>
        <dbReference type="Proteomes" id="UP000242188"/>
    </source>
</evidence>
<keyword evidence="3" id="KW-1185">Reference proteome</keyword>
<feature type="compositionally biased region" description="Polar residues" evidence="1">
    <location>
        <begin position="49"/>
        <end position="64"/>
    </location>
</feature>
<evidence type="ECO:0000256" key="1">
    <source>
        <dbReference type="SAM" id="MobiDB-lite"/>
    </source>
</evidence>
<accession>A0A210QWL3</accession>
<proteinExistence type="predicted"/>